<evidence type="ECO:0000256" key="1">
    <source>
        <dbReference type="ARBA" id="ARBA00000185"/>
    </source>
</evidence>
<dbReference type="InterPro" id="IPR013506">
    <property type="entry name" value="Topo_IIA_bsu_dom2"/>
</dbReference>
<dbReference type="InterPro" id="IPR036890">
    <property type="entry name" value="HATPase_C_sf"/>
</dbReference>
<dbReference type="NCBIfam" id="NF004189">
    <property type="entry name" value="PRK05644.1"/>
    <property type="match status" value="1"/>
</dbReference>
<keyword evidence="3 10" id="KW-0479">Metal-binding</keyword>
<evidence type="ECO:0000256" key="6">
    <source>
        <dbReference type="ARBA" id="ARBA00022842"/>
    </source>
</evidence>
<dbReference type="InterPro" id="IPR013759">
    <property type="entry name" value="Topo_IIA_B_C"/>
</dbReference>
<dbReference type="InterPro" id="IPR006171">
    <property type="entry name" value="TOPRIM_dom"/>
</dbReference>
<dbReference type="PRINTS" id="PR00418">
    <property type="entry name" value="TPI2FAMILY"/>
</dbReference>
<comment type="subunit">
    <text evidence="10">Heterotetramer, composed of two GyrA and two GyrB chains. In the heterotetramer, GyrA contains the active site tyrosine that forms a transient covalent intermediate with DNA, while GyrB binds cofactors and catalyzes ATP hydrolysis.</text>
</comment>
<comment type="subcellular location">
    <subcellularLocation>
        <location evidence="10">Cytoplasm</location>
    </subcellularLocation>
</comment>
<comment type="similarity">
    <text evidence="2 10">Belongs to the type II topoisomerase GyrB family.</text>
</comment>
<dbReference type="NCBIfam" id="NF011501">
    <property type="entry name" value="PRK14939.1"/>
    <property type="match status" value="1"/>
</dbReference>
<dbReference type="SUPFAM" id="SSF56719">
    <property type="entry name" value="Type II DNA topoisomerase"/>
    <property type="match status" value="1"/>
</dbReference>
<keyword evidence="7 10" id="KW-0799">Topoisomerase</keyword>
<feature type="site" description="Interaction with DNA" evidence="10">
    <location>
        <position position="455"/>
    </location>
</feature>
<keyword evidence="4 10" id="KW-0547">Nucleotide-binding</keyword>
<dbReference type="SUPFAM" id="SSF55874">
    <property type="entry name" value="ATPase domain of HSP90 chaperone/DNA topoisomerase II/histidine kinase"/>
    <property type="match status" value="1"/>
</dbReference>
<dbReference type="NCBIfam" id="TIGR01059">
    <property type="entry name" value="gyrB"/>
    <property type="match status" value="1"/>
</dbReference>
<protein>
    <recommendedName>
        <fullName evidence="10">DNA gyrase subunit B</fullName>
        <ecNumber evidence="10">5.6.2.2</ecNumber>
    </recommendedName>
</protein>
<keyword evidence="6 10" id="KW-0460">Magnesium</keyword>
<accession>A0ABY7M257</accession>
<evidence type="ECO:0000256" key="5">
    <source>
        <dbReference type="ARBA" id="ARBA00022840"/>
    </source>
</evidence>
<dbReference type="Pfam" id="PF02518">
    <property type="entry name" value="HATPase_c"/>
    <property type="match status" value="1"/>
</dbReference>
<dbReference type="PRINTS" id="PR01159">
    <property type="entry name" value="DNAGYRASEB"/>
</dbReference>
<dbReference type="Pfam" id="PF01751">
    <property type="entry name" value="Toprim"/>
    <property type="match status" value="1"/>
</dbReference>
<comment type="function">
    <text evidence="10">A type II topoisomerase that negatively supercoils closed circular double-stranded (ds) DNA in an ATP-dependent manner to modulate DNA topology and maintain chromosomes in an underwound state. Negative supercoiling favors strand separation, and DNA replication, transcription, recombination and repair, all of which involve strand separation. Also able to catalyze the interconversion of other topological isomers of dsDNA rings, including catenanes and knotted rings. Type II topoisomerases break and join 2 DNA strands simultaneously in an ATP-dependent manner.</text>
</comment>
<dbReference type="InterPro" id="IPR013760">
    <property type="entry name" value="Topo_IIA-like_dom_sf"/>
</dbReference>
<evidence type="ECO:0000313" key="13">
    <source>
        <dbReference type="Proteomes" id="UP001210120"/>
    </source>
</evidence>
<comment type="miscellaneous">
    <text evidence="10">Few gyrases are as efficient as E.coli at forming negative supercoils. Not all organisms have 2 type II topoisomerases; in organisms with a single type II topoisomerase this enzyme also has to decatenate newly replicated chromosomes.</text>
</comment>
<feature type="site" description="Interaction with DNA" evidence="10">
    <location>
        <position position="452"/>
    </location>
</feature>
<dbReference type="InterPro" id="IPR018522">
    <property type="entry name" value="TopoIIA_CS"/>
</dbReference>
<feature type="binding site" evidence="10">
    <location>
        <position position="500"/>
    </location>
    <ligand>
        <name>Mg(2+)</name>
        <dbReference type="ChEBI" id="CHEBI:18420"/>
        <label>1</label>
        <note>catalytic</note>
    </ligand>
</feature>
<comment type="catalytic activity">
    <reaction evidence="1 10">
        <text>ATP-dependent breakage, passage and rejoining of double-stranded DNA.</text>
        <dbReference type="EC" id="5.6.2.2"/>
    </reaction>
</comment>
<dbReference type="PANTHER" id="PTHR45866:SF1">
    <property type="entry name" value="DNA GYRASE SUBUNIT B, MITOCHONDRIAL"/>
    <property type="match status" value="1"/>
</dbReference>
<reference evidence="12" key="1">
    <citation type="submission" date="2022-12" db="EMBL/GenBank/DDBJ databases">
        <title>Genomic Characterization of Candidatus Phytoplasma sacchari in China.</title>
        <authorList>
            <person name="Zhang R.-Y."/>
        </authorList>
    </citation>
    <scope>NUCLEOTIDE SEQUENCE [LARGE SCALE GENOMIC DNA]</scope>
    <source>
        <strain evidence="12">SCWL1</strain>
    </source>
</reference>
<dbReference type="Proteomes" id="UP001210120">
    <property type="component" value="Chromosome"/>
</dbReference>
<dbReference type="Pfam" id="PF00204">
    <property type="entry name" value="DNA_gyraseB"/>
    <property type="match status" value="1"/>
</dbReference>
<keyword evidence="8" id="KW-0238">DNA-binding</keyword>
<feature type="binding site" evidence="10">
    <location>
        <position position="427"/>
    </location>
    <ligand>
        <name>Mg(2+)</name>
        <dbReference type="ChEBI" id="CHEBI:18420"/>
        <label>1</label>
        <note>catalytic</note>
    </ligand>
</feature>
<dbReference type="EC" id="5.6.2.2" evidence="10"/>
<dbReference type="HAMAP" id="MF_01898">
    <property type="entry name" value="GyrB"/>
    <property type="match status" value="1"/>
</dbReference>
<keyword evidence="5 10" id="KW-0067">ATP-binding</keyword>
<proteinExistence type="inferred from homology"/>
<sequence>MFKNKDYNAESIQILEGLEAVRVRPGMYIGSTSEKGLYHLIWEIIDNSIDEALAGFANEIILEILPNNVIRVSDNGRGIPIGIHPKTKKPAVETILTTLHAGGKFDNSSYKISGGLHGVGASVVNALSSWFTVEIHLKNKIYFQKYEKGIPVTDLEIKGNTKKTGTVITFLPDNEIFKEMNGFSYRLDIIKNRIQQLAFLNKNIQLNLIDLRIEPNKIFNFCYKGGIQEYLKYLNENKKNINTEFYQEYFSNEISFELSFQYSENYSTNIYSFVNNIPTFEGGTHEEGFKIALNRILNKYAKEKNFLKKDINFISEDTLEGITVIISLKYNNPIFEGQTKTKLGNAEIKQLISKSFGENLESYLLENPKEAKKIVEKCLLAIKARIAAKRAREITRRKSPLDSFGFASKLADCYVKDPKISELYIVEGDSAGGSAKQGRDSKYQAILPLRGKIINVEKSRLEKVLSNNEIISLIQAIGTGIDKEFNLDKLRYHRIIIMTDADVDGAHIRTLLLTFFFRNLRILIEKGFIYFAQPPLYKIQQNKQIEYMYSEKELKEFLSKNADKKIYLQRYKGLGEMNPEQLWDTTMNPDNRTLLQVNLEDVLEADKTFNMLMGEEVSTRKDFIKENAVYANIDI</sequence>
<dbReference type="Pfam" id="PF00986">
    <property type="entry name" value="DNA_gyraseB_C"/>
    <property type="match status" value="1"/>
</dbReference>
<feature type="binding site" evidence="10">
    <location>
        <position position="502"/>
    </location>
    <ligand>
        <name>Mg(2+)</name>
        <dbReference type="ChEBI" id="CHEBI:18420"/>
        <label>2</label>
    </ligand>
</feature>
<dbReference type="InterPro" id="IPR014721">
    <property type="entry name" value="Ribsml_uS5_D2-typ_fold_subgr"/>
</dbReference>
<organism evidence="12 13">
    <name type="scientific">Candidatus Phytoplasma sacchari</name>
    <dbReference type="NCBI Taxonomy" id="2609813"/>
    <lineage>
        <taxon>Bacteria</taxon>
        <taxon>Bacillati</taxon>
        <taxon>Mycoplasmatota</taxon>
        <taxon>Mollicutes</taxon>
        <taxon>Acholeplasmatales</taxon>
        <taxon>Acholeplasmataceae</taxon>
        <taxon>Candidatus Phytoplasma</taxon>
        <taxon>16SrXI (Rice yellow dwarf group)</taxon>
    </lineage>
</organism>
<dbReference type="PROSITE" id="PS50880">
    <property type="entry name" value="TOPRIM"/>
    <property type="match status" value="1"/>
</dbReference>
<keyword evidence="9 10" id="KW-0413">Isomerase</keyword>
<evidence type="ECO:0000256" key="8">
    <source>
        <dbReference type="ARBA" id="ARBA00023125"/>
    </source>
</evidence>
<dbReference type="InterPro" id="IPR020568">
    <property type="entry name" value="Ribosomal_Su5_D2-typ_SF"/>
</dbReference>
<dbReference type="InterPro" id="IPR034160">
    <property type="entry name" value="TOPRIM_GyrB"/>
</dbReference>
<dbReference type="InterPro" id="IPR011557">
    <property type="entry name" value="GyrB"/>
</dbReference>
<evidence type="ECO:0000256" key="2">
    <source>
        <dbReference type="ARBA" id="ARBA00010708"/>
    </source>
</evidence>
<feature type="binding site" evidence="10">
    <location>
        <position position="500"/>
    </location>
    <ligand>
        <name>Mg(2+)</name>
        <dbReference type="ChEBI" id="CHEBI:18420"/>
        <label>2</label>
    </ligand>
</feature>
<dbReference type="Gene3D" id="3.30.565.10">
    <property type="entry name" value="Histidine kinase-like ATPase, C-terminal domain"/>
    <property type="match status" value="1"/>
</dbReference>
<dbReference type="CDD" id="cd16928">
    <property type="entry name" value="HATPase_GyrB-like"/>
    <property type="match status" value="1"/>
</dbReference>
<dbReference type="SMART" id="SM00433">
    <property type="entry name" value="TOP2c"/>
    <property type="match status" value="1"/>
</dbReference>
<evidence type="ECO:0000256" key="10">
    <source>
        <dbReference type="HAMAP-Rule" id="MF_01898"/>
    </source>
</evidence>
<dbReference type="CDD" id="cd03366">
    <property type="entry name" value="TOPRIM_TopoIIA_GyrB"/>
    <property type="match status" value="1"/>
</dbReference>
<dbReference type="InterPro" id="IPR000565">
    <property type="entry name" value="Topo_IIA_B"/>
</dbReference>
<dbReference type="InterPro" id="IPR001241">
    <property type="entry name" value="Topo_IIA"/>
</dbReference>
<gene>
    <name evidence="10 12" type="primary">gyrB</name>
    <name evidence="12" type="ORF">O7R10_02290</name>
</gene>
<dbReference type="PANTHER" id="PTHR45866">
    <property type="entry name" value="DNA GYRASE/TOPOISOMERASE SUBUNIT B"/>
    <property type="match status" value="1"/>
</dbReference>
<evidence type="ECO:0000256" key="9">
    <source>
        <dbReference type="ARBA" id="ARBA00023235"/>
    </source>
</evidence>
<dbReference type="SUPFAM" id="SSF54211">
    <property type="entry name" value="Ribosomal protein S5 domain 2-like"/>
    <property type="match status" value="1"/>
</dbReference>
<name>A0ABY7M257_9MOLU</name>
<evidence type="ECO:0000256" key="3">
    <source>
        <dbReference type="ARBA" id="ARBA00022723"/>
    </source>
</evidence>
<dbReference type="Gene3D" id="3.40.50.670">
    <property type="match status" value="1"/>
</dbReference>
<dbReference type="GO" id="GO:0003918">
    <property type="term" value="F:DNA topoisomerase type II (double strand cut, ATP-hydrolyzing) activity"/>
    <property type="evidence" value="ECO:0007669"/>
    <property type="project" value="UniProtKB-EC"/>
</dbReference>
<dbReference type="SMART" id="SM00387">
    <property type="entry name" value="HATPase_c"/>
    <property type="match status" value="1"/>
</dbReference>
<dbReference type="CDD" id="cd00822">
    <property type="entry name" value="TopoII_Trans_DNA_gyrase"/>
    <property type="match status" value="1"/>
</dbReference>
<evidence type="ECO:0000256" key="4">
    <source>
        <dbReference type="ARBA" id="ARBA00022741"/>
    </source>
</evidence>
<comment type="cofactor">
    <cofactor evidence="10">
        <name>Mg(2+)</name>
        <dbReference type="ChEBI" id="CHEBI:18420"/>
    </cofactor>
    <cofactor evidence="10">
        <name>Mn(2+)</name>
        <dbReference type="ChEBI" id="CHEBI:29035"/>
    </cofactor>
    <cofactor evidence="10">
        <name>Ca(2+)</name>
        <dbReference type="ChEBI" id="CHEBI:29108"/>
    </cofactor>
    <text evidence="10">Binds two Mg(2+) per subunit. The magnesium ions form salt bridges with both the protein and the DNA. Can also accept other divalent metal cations, such as Mn(2+) or Ca(2+).</text>
</comment>
<dbReference type="Gene3D" id="3.30.230.10">
    <property type="match status" value="1"/>
</dbReference>
<keyword evidence="10" id="KW-0963">Cytoplasm</keyword>
<dbReference type="EMBL" id="CP115156">
    <property type="protein sequence ID" value="WBL31407.1"/>
    <property type="molecule type" value="Genomic_DNA"/>
</dbReference>
<feature type="domain" description="Toprim" evidence="11">
    <location>
        <begin position="421"/>
        <end position="535"/>
    </location>
</feature>
<dbReference type="PROSITE" id="PS00177">
    <property type="entry name" value="TOPOISOMERASE_II"/>
    <property type="match status" value="1"/>
</dbReference>
<dbReference type="InterPro" id="IPR003594">
    <property type="entry name" value="HATPase_dom"/>
</dbReference>
<evidence type="ECO:0000313" key="12">
    <source>
        <dbReference type="EMBL" id="WBL31407.1"/>
    </source>
</evidence>
<evidence type="ECO:0000256" key="7">
    <source>
        <dbReference type="ARBA" id="ARBA00023029"/>
    </source>
</evidence>
<evidence type="ECO:0000259" key="11">
    <source>
        <dbReference type="PROSITE" id="PS50880"/>
    </source>
</evidence>
<dbReference type="InterPro" id="IPR002288">
    <property type="entry name" value="DNA_gyrase_B_C"/>
</dbReference>
<keyword evidence="13" id="KW-1185">Reference proteome</keyword>